<evidence type="ECO:0000313" key="3">
    <source>
        <dbReference type="Proteomes" id="UP001596025"/>
    </source>
</evidence>
<feature type="region of interest" description="Disordered" evidence="1">
    <location>
        <begin position="67"/>
        <end position="91"/>
    </location>
</feature>
<sequence>MTTQLSRPASPWPGSRHETEHRWDLDDVVSLADAAARVRALAAELRAAHVAGWTLTEPMRDGHLLASRPSRRQRAHSSPAPAPAPVPPPAPGVAPALRWRVRVVDEPPVPGDEVLSLAAVPGSPVVAHSGAGAVQVGGPDLPSEVLAELTRQVPAAEFGSRRWAVVAARVGPGRDLVAEGSALRVHAVAGGVLVRTVESLTFRHAADRAATLPDAAAAYERLAKAAEAMAAAGGRLTETDDGLLHVRYGR</sequence>
<gene>
    <name evidence="2" type="ORF">ACFO3M_00005</name>
</gene>
<dbReference type="EMBL" id="JBHSGR010000001">
    <property type="protein sequence ID" value="MFC4691767.1"/>
    <property type="molecule type" value="Genomic_DNA"/>
</dbReference>
<dbReference type="Proteomes" id="UP001596025">
    <property type="component" value="Unassembled WGS sequence"/>
</dbReference>
<feature type="compositionally biased region" description="Pro residues" evidence="1">
    <location>
        <begin position="80"/>
        <end position="91"/>
    </location>
</feature>
<proteinExistence type="predicted"/>
<comment type="caution">
    <text evidence="2">The sequence shown here is derived from an EMBL/GenBank/DDBJ whole genome shotgun (WGS) entry which is preliminary data.</text>
</comment>
<evidence type="ECO:0000313" key="2">
    <source>
        <dbReference type="EMBL" id="MFC4691767.1"/>
    </source>
</evidence>
<evidence type="ECO:0000256" key="1">
    <source>
        <dbReference type="SAM" id="MobiDB-lite"/>
    </source>
</evidence>
<name>A0ABV9LD31_9ACTN</name>
<reference evidence="3" key="1">
    <citation type="journal article" date="2019" name="Int. J. Syst. Evol. Microbiol.">
        <title>The Global Catalogue of Microorganisms (GCM) 10K type strain sequencing project: providing services to taxonomists for standard genome sequencing and annotation.</title>
        <authorList>
            <consortium name="The Broad Institute Genomics Platform"/>
            <consortium name="The Broad Institute Genome Sequencing Center for Infectious Disease"/>
            <person name="Wu L."/>
            <person name="Ma J."/>
        </authorList>
    </citation>
    <scope>NUCLEOTIDE SEQUENCE [LARGE SCALE GENOMIC DNA]</scope>
    <source>
        <strain evidence="3">CCUG 62763</strain>
    </source>
</reference>
<protein>
    <submittedName>
        <fullName evidence="2">Uncharacterized protein</fullName>
    </submittedName>
</protein>
<keyword evidence="3" id="KW-1185">Reference proteome</keyword>
<dbReference type="RefSeq" id="WP_387984714.1">
    <property type="nucleotide sequence ID" value="NZ_JBHSGR010000001.1"/>
</dbReference>
<organism evidence="2 3">
    <name type="scientific">Geodermatophilus arenarius</name>
    <dbReference type="NCBI Taxonomy" id="1137990"/>
    <lineage>
        <taxon>Bacteria</taxon>
        <taxon>Bacillati</taxon>
        <taxon>Actinomycetota</taxon>
        <taxon>Actinomycetes</taxon>
        <taxon>Geodermatophilales</taxon>
        <taxon>Geodermatophilaceae</taxon>
        <taxon>Geodermatophilus</taxon>
    </lineage>
</organism>
<accession>A0ABV9LD31</accession>